<accession>A0AAV7JBR9</accession>
<evidence type="ECO:0000313" key="7">
    <source>
        <dbReference type="Proteomes" id="UP001165289"/>
    </source>
</evidence>
<dbReference type="Proteomes" id="UP001165289">
    <property type="component" value="Unassembled WGS sequence"/>
</dbReference>
<proteinExistence type="inferred from homology"/>
<dbReference type="Pfam" id="PF06870">
    <property type="entry name" value="RNA_pol_I_A49"/>
    <property type="match status" value="1"/>
</dbReference>
<evidence type="ECO:0000256" key="1">
    <source>
        <dbReference type="ARBA" id="ARBA00004604"/>
    </source>
</evidence>
<evidence type="ECO:0000256" key="5">
    <source>
        <dbReference type="ARBA" id="ARBA00023242"/>
    </source>
</evidence>
<organism evidence="6 7">
    <name type="scientific">Oopsacas minuta</name>
    <dbReference type="NCBI Taxonomy" id="111878"/>
    <lineage>
        <taxon>Eukaryota</taxon>
        <taxon>Metazoa</taxon>
        <taxon>Porifera</taxon>
        <taxon>Hexactinellida</taxon>
        <taxon>Hexasterophora</taxon>
        <taxon>Lyssacinosida</taxon>
        <taxon>Leucopsacidae</taxon>
        <taxon>Oopsacas</taxon>
    </lineage>
</organism>
<protein>
    <submittedName>
        <fullName evidence="6">DNA-directed RNA polymerase I subunit RPA49</fullName>
    </submittedName>
</protein>
<keyword evidence="4" id="KW-0804">Transcription</keyword>
<comment type="subcellular location">
    <subcellularLocation>
        <location evidence="1">Nucleus</location>
        <location evidence="1">Nucleolus</location>
    </subcellularLocation>
</comment>
<evidence type="ECO:0000313" key="6">
    <source>
        <dbReference type="EMBL" id="KAI6646133.1"/>
    </source>
</evidence>
<dbReference type="PANTHER" id="PTHR14440">
    <property type="entry name" value="DNA-DIRECTED RNA POLYMERASE I SUBUNIT RPA49"/>
    <property type="match status" value="1"/>
</dbReference>
<evidence type="ECO:0000256" key="3">
    <source>
        <dbReference type="ARBA" id="ARBA00022478"/>
    </source>
</evidence>
<dbReference type="GO" id="GO:0003677">
    <property type="term" value="F:DNA binding"/>
    <property type="evidence" value="ECO:0007669"/>
    <property type="project" value="InterPro"/>
</dbReference>
<evidence type="ECO:0000256" key="2">
    <source>
        <dbReference type="ARBA" id="ARBA00009430"/>
    </source>
</evidence>
<gene>
    <name evidence="6" type="ORF">LOD99_9484</name>
</gene>
<dbReference type="GO" id="GO:0006351">
    <property type="term" value="P:DNA-templated transcription"/>
    <property type="evidence" value="ECO:0007669"/>
    <property type="project" value="InterPro"/>
</dbReference>
<reference evidence="6 7" key="1">
    <citation type="journal article" date="2023" name="BMC Biol.">
        <title>The compact genome of the sponge Oopsacas minuta (Hexactinellida) is lacking key metazoan core genes.</title>
        <authorList>
            <person name="Santini S."/>
            <person name="Schenkelaars Q."/>
            <person name="Jourda C."/>
            <person name="Duchesne M."/>
            <person name="Belahbib H."/>
            <person name="Rocher C."/>
            <person name="Selva M."/>
            <person name="Riesgo A."/>
            <person name="Vervoort M."/>
            <person name="Leys S.P."/>
            <person name="Kodjabachian L."/>
            <person name="Le Bivic A."/>
            <person name="Borchiellini C."/>
            <person name="Claverie J.M."/>
            <person name="Renard E."/>
        </authorList>
    </citation>
    <scope>NUCLEOTIDE SEQUENCE [LARGE SCALE GENOMIC DNA]</scope>
    <source>
        <strain evidence="6">SPO-2</strain>
    </source>
</reference>
<keyword evidence="3 6" id="KW-0240">DNA-directed RNA polymerase</keyword>
<name>A0AAV7JBR9_9METZ</name>
<dbReference type="EMBL" id="JAKMXF010000362">
    <property type="protein sequence ID" value="KAI6646133.1"/>
    <property type="molecule type" value="Genomic_DNA"/>
</dbReference>
<dbReference type="GO" id="GO:0005730">
    <property type="term" value="C:nucleolus"/>
    <property type="evidence" value="ECO:0007669"/>
    <property type="project" value="UniProtKB-SubCell"/>
</dbReference>
<keyword evidence="7" id="KW-1185">Reference proteome</keyword>
<sequence>MTNGEYEIHDELDVLSPVPIVSFLHSNSPLPPDVISDPNSSRMQFSITPPTDSSDTIFTATTSNMTYEATPLTNQITSYYIAVRDKNSGNIRLLPTQIFQLSPKIKSRQLTSSPTEEKEERTYRQKQAELVRAFGSSKDKRKLASAERSANDPELLADTIGQALSSVKQSENGVIEDNTSESLLLPIHHPDTDQPADIYLLEELIPETVLNSVSSYAREIRTADIQLLKEWRKEGKYQSYVLSWFNEERLNQLKEHSRYHYKPLLRGLVCLHFLLAFYLIPIRKKYSSSQLIEDVDFFPVELRDFCLASFADKSAGISEGKAYSLSKKLKDKLLLFIITISVILEDYKMDPSILISNLQIQPDSARKYFLSVGCKFVSNFPKKRKIEEGDSSDVSLKLFLPAPLQLPKRSFFRKKF</sequence>
<comment type="similarity">
    <text evidence="2">Belongs to the eukaryotic RPA49/POLR1E RNA polymerase subunit family.</text>
</comment>
<keyword evidence="5" id="KW-0539">Nucleus</keyword>
<comment type="caution">
    <text evidence="6">The sequence shown here is derived from an EMBL/GenBank/DDBJ whole genome shotgun (WGS) entry which is preliminary data.</text>
</comment>
<dbReference type="InterPro" id="IPR009668">
    <property type="entry name" value="RNA_pol-assoc_fac_A49-like"/>
</dbReference>
<evidence type="ECO:0000256" key="4">
    <source>
        <dbReference type="ARBA" id="ARBA00023163"/>
    </source>
</evidence>
<dbReference type="AlphaFoldDB" id="A0AAV7JBR9"/>
<dbReference type="GO" id="GO:0000428">
    <property type="term" value="C:DNA-directed RNA polymerase complex"/>
    <property type="evidence" value="ECO:0007669"/>
    <property type="project" value="UniProtKB-KW"/>
</dbReference>